<proteinExistence type="predicted"/>
<comment type="caution">
    <text evidence="1">The sequence shown here is derived from an EMBL/GenBank/DDBJ whole genome shotgun (WGS) entry which is preliminary data.</text>
</comment>
<organism evidence="1 2">
    <name type="scientific">Thelephora ganbajun</name>
    <name type="common">Ganba fungus</name>
    <dbReference type="NCBI Taxonomy" id="370292"/>
    <lineage>
        <taxon>Eukaryota</taxon>
        <taxon>Fungi</taxon>
        <taxon>Dikarya</taxon>
        <taxon>Basidiomycota</taxon>
        <taxon>Agaricomycotina</taxon>
        <taxon>Agaricomycetes</taxon>
        <taxon>Thelephorales</taxon>
        <taxon>Thelephoraceae</taxon>
        <taxon>Thelephora</taxon>
    </lineage>
</organism>
<reference evidence="1" key="2">
    <citation type="journal article" date="2020" name="Nat. Commun.">
        <title>Large-scale genome sequencing of mycorrhizal fungi provides insights into the early evolution of symbiotic traits.</title>
        <authorList>
            <person name="Miyauchi S."/>
            <person name="Kiss E."/>
            <person name="Kuo A."/>
            <person name="Drula E."/>
            <person name="Kohler A."/>
            <person name="Sanchez-Garcia M."/>
            <person name="Morin E."/>
            <person name="Andreopoulos B."/>
            <person name="Barry K.W."/>
            <person name="Bonito G."/>
            <person name="Buee M."/>
            <person name="Carver A."/>
            <person name="Chen C."/>
            <person name="Cichocki N."/>
            <person name="Clum A."/>
            <person name="Culley D."/>
            <person name="Crous P.W."/>
            <person name="Fauchery L."/>
            <person name="Girlanda M."/>
            <person name="Hayes R.D."/>
            <person name="Keri Z."/>
            <person name="LaButti K."/>
            <person name="Lipzen A."/>
            <person name="Lombard V."/>
            <person name="Magnuson J."/>
            <person name="Maillard F."/>
            <person name="Murat C."/>
            <person name="Nolan M."/>
            <person name="Ohm R.A."/>
            <person name="Pangilinan J."/>
            <person name="Pereira M.F."/>
            <person name="Perotto S."/>
            <person name="Peter M."/>
            <person name="Pfister S."/>
            <person name="Riley R."/>
            <person name="Sitrit Y."/>
            <person name="Stielow J.B."/>
            <person name="Szollosi G."/>
            <person name="Zifcakova L."/>
            <person name="Stursova M."/>
            <person name="Spatafora J.W."/>
            <person name="Tedersoo L."/>
            <person name="Vaario L.M."/>
            <person name="Yamada A."/>
            <person name="Yan M."/>
            <person name="Wang P."/>
            <person name="Xu J."/>
            <person name="Bruns T."/>
            <person name="Baldrian P."/>
            <person name="Vilgalys R."/>
            <person name="Dunand C."/>
            <person name="Henrissat B."/>
            <person name="Grigoriev I.V."/>
            <person name="Hibbett D."/>
            <person name="Nagy L.G."/>
            <person name="Martin F.M."/>
        </authorList>
    </citation>
    <scope>NUCLEOTIDE SEQUENCE</scope>
    <source>
        <strain evidence="1">P2</strain>
    </source>
</reference>
<keyword evidence="2" id="KW-1185">Reference proteome</keyword>
<protein>
    <submittedName>
        <fullName evidence="1">Uncharacterized protein</fullName>
    </submittedName>
</protein>
<accession>A0ACB6ZB91</accession>
<name>A0ACB6ZB91_THEGA</name>
<gene>
    <name evidence="1" type="ORF">BDM02DRAFT_3118497</name>
</gene>
<dbReference type="EMBL" id="MU118055">
    <property type="protein sequence ID" value="KAF9646553.1"/>
    <property type="molecule type" value="Genomic_DNA"/>
</dbReference>
<evidence type="ECO:0000313" key="2">
    <source>
        <dbReference type="Proteomes" id="UP000886501"/>
    </source>
</evidence>
<evidence type="ECO:0000313" key="1">
    <source>
        <dbReference type="EMBL" id="KAF9646553.1"/>
    </source>
</evidence>
<sequence length="65" mass="7761">MDIVGLLVQGARDLTTAKYILISAIAITLYDYLLTFDDEIRYVWRGRKTWIFYLYMLVRPAEQHF</sequence>
<dbReference type="Proteomes" id="UP000886501">
    <property type="component" value="Unassembled WGS sequence"/>
</dbReference>
<reference evidence="1" key="1">
    <citation type="submission" date="2019-10" db="EMBL/GenBank/DDBJ databases">
        <authorList>
            <consortium name="DOE Joint Genome Institute"/>
            <person name="Kuo A."/>
            <person name="Miyauchi S."/>
            <person name="Kiss E."/>
            <person name="Drula E."/>
            <person name="Kohler A."/>
            <person name="Sanchez-Garcia M."/>
            <person name="Andreopoulos B."/>
            <person name="Barry K.W."/>
            <person name="Bonito G."/>
            <person name="Buee M."/>
            <person name="Carver A."/>
            <person name="Chen C."/>
            <person name="Cichocki N."/>
            <person name="Clum A."/>
            <person name="Culley D."/>
            <person name="Crous P.W."/>
            <person name="Fauchery L."/>
            <person name="Girlanda M."/>
            <person name="Hayes R."/>
            <person name="Keri Z."/>
            <person name="Labutti K."/>
            <person name="Lipzen A."/>
            <person name="Lombard V."/>
            <person name="Magnuson J."/>
            <person name="Maillard F."/>
            <person name="Morin E."/>
            <person name="Murat C."/>
            <person name="Nolan M."/>
            <person name="Ohm R."/>
            <person name="Pangilinan J."/>
            <person name="Pereira M."/>
            <person name="Perotto S."/>
            <person name="Peter M."/>
            <person name="Riley R."/>
            <person name="Sitrit Y."/>
            <person name="Stielow B."/>
            <person name="Szollosi G."/>
            <person name="Zifcakova L."/>
            <person name="Stursova M."/>
            <person name="Spatafora J.W."/>
            <person name="Tedersoo L."/>
            <person name="Vaario L.-M."/>
            <person name="Yamada A."/>
            <person name="Yan M."/>
            <person name="Wang P."/>
            <person name="Xu J."/>
            <person name="Bruns T."/>
            <person name="Baldrian P."/>
            <person name="Vilgalys R."/>
            <person name="Henrissat B."/>
            <person name="Grigoriev I.V."/>
            <person name="Hibbett D."/>
            <person name="Nagy L.G."/>
            <person name="Martin F.M."/>
        </authorList>
    </citation>
    <scope>NUCLEOTIDE SEQUENCE</scope>
    <source>
        <strain evidence="1">P2</strain>
    </source>
</reference>